<dbReference type="HOGENOM" id="CLU_117671_0_0_6"/>
<organism evidence="1 2">
    <name type="scientific">Thioalkalivibrio nitratireducens (strain DSM 14787 / UNIQEM 213 / ALEN2)</name>
    <dbReference type="NCBI Taxonomy" id="1255043"/>
    <lineage>
        <taxon>Bacteria</taxon>
        <taxon>Pseudomonadati</taxon>
        <taxon>Pseudomonadota</taxon>
        <taxon>Gammaproteobacteria</taxon>
        <taxon>Chromatiales</taxon>
        <taxon>Ectothiorhodospiraceae</taxon>
        <taxon>Thioalkalivibrio</taxon>
    </lineage>
</organism>
<gene>
    <name evidence="1" type="ordered locus">TVNIR_1602</name>
</gene>
<reference evidence="1" key="1">
    <citation type="submission" date="2015-12" db="EMBL/GenBank/DDBJ databases">
        <authorList>
            <person name="Tikhonova T.V."/>
            <person name="Pavlov A.R."/>
            <person name="Beletsky A.V."/>
            <person name="Mardanov A.V."/>
            <person name="Sorokin D.Y."/>
            <person name="Ravin N.V."/>
            <person name="Popov V.O."/>
        </authorList>
    </citation>
    <scope>NUCLEOTIDE SEQUENCE</scope>
    <source>
        <strain evidence="1">DSM 14787</strain>
    </source>
</reference>
<proteinExistence type="predicted"/>
<keyword evidence="2" id="KW-1185">Reference proteome</keyword>
<protein>
    <submittedName>
        <fullName evidence="1">Uncharacterized protein</fullName>
    </submittedName>
</protein>
<dbReference type="AlphaFoldDB" id="L0DW63"/>
<evidence type="ECO:0000313" key="1">
    <source>
        <dbReference type="EMBL" id="AGA33268.1"/>
    </source>
</evidence>
<dbReference type="Proteomes" id="UP000010809">
    <property type="component" value="Chromosome"/>
</dbReference>
<dbReference type="PATRIC" id="fig|1255043.3.peg.1621"/>
<dbReference type="EMBL" id="CP003989">
    <property type="protein sequence ID" value="AGA33268.1"/>
    <property type="molecule type" value="Genomic_DNA"/>
</dbReference>
<name>L0DW63_THIND</name>
<sequence>MVDPRAVFLLDHGRHTSLVVATPAGSMVRYAYGDWRFYADQDMTLGSALAALFLRTPATLARRELRGPPEAPALLAQMRVGVQAVYPLVVSGADADRFRDELDTLHAREPERHQYVAVYDLVFAPHPEPYTWRNNSNTRVARWLRALGAEVRGPALLSRWKLLEPLAQ</sequence>
<accession>L0DW63</accession>
<evidence type="ECO:0000313" key="2">
    <source>
        <dbReference type="Proteomes" id="UP000010809"/>
    </source>
</evidence>
<dbReference type="KEGG" id="tni:TVNIR_1602"/>